<keyword evidence="5" id="KW-0997">Cell inner membrane</keyword>
<dbReference type="PROSITE" id="PS00409">
    <property type="entry name" value="PROKAR_NTER_METHYL"/>
    <property type="match status" value="1"/>
</dbReference>
<dbReference type="AlphaFoldDB" id="A0A927FFR9"/>
<keyword evidence="7" id="KW-1133">Transmembrane helix</keyword>
<comment type="similarity">
    <text evidence="9">Belongs to the GSP H family.</text>
</comment>
<evidence type="ECO:0000256" key="1">
    <source>
        <dbReference type="ARBA" id="ARBA00004377"/>
    </source>
</evidence>
<reference evidence="12" key="1">
    <citation type="submission" date="2020-09" db="EMBL/GenBank/DDBJ databases">
        <title>Genome seq and assembly of Limnohabitants sp.</title>
        <authorList>
            <person name="Chhetri G."/>
        </authorList>
    </citation>
    <scope>NUCLEOTIDE SEQUENCE</scope>
    <source>
        <strain evidence="12">JUR4</strain>
    </source>
</reference>
<accession>A0A927FFR9</accession>
<dbReference type="InterPro" id="IPR022346">
    <property type="entry name" value="T2SS_GspH"/>
</dbReference>
<dbReference type="Pfam" id="PF07963">
    <property type="entry name" value="N_methyl"/>
    <property type="match status" value="1"/>
</dbReference>
<dbReference type="InterPro" id="IPR012902">
    <property type="entry name" value="N_methyl_site"/>
</dbReference>
<evidence type="ECO:0000259" key="11">
    <source>
        <dbReference type="Pfam" id="PF12019"/>
    </source>
</evidence>
<dbReference type="InterPro" id="IPR045584">
    <property type="entry name" value="Pilin-like"/>
</dbReference>
<dbReference type="NCBIfam" id="TIGR02532">
    <property type="entry name" value="IV_pilin_GFxxxE"/>
    <property type="match status" value="1"/>
</dbReference>
<evidence type="ECO:0000256" key="7">
    <source>
        <dbReference type="ARBA" id="ARBA00022989"/>
    </source>
</evidence>
<evidence type="ECO:0000313" key="13">
    <source>
        <dbReference type="Proteomes" id="UP000647424"/>
    </source>
</evidence>
<proteinExistence type="inferred from homology"/>
<dbReference type="RefSeq" id="WP_191819114.1">
    <property type="nucleotide sequence ID" value="NZ_JACYFT010000002.1"/>
</dbReference>
<keyword evidence="4" id="KW-0488">Methylation</keyword>
<dbReference type="Gene3D" id="3.55.40.10">
    <property type="entry name" value="minor pseudopilin epsh domain"/>
    <property type="match status" value="1"/>
</dbReference>
<feature type="domain" description="General secretion pathway GspH" evidence="11">
    <location>
        <begin position="46"/>
        <end position="169"/>
    </location>
</feature>
<evidence type="ECO:0000256" key="10">
    <source>
        <dbReference type="ARBA" id="ARBA00030775"/>
    </source>
</evidence>
<evidence type="ECO:0000256" key="4">
    <source>
        <dbReference type="ARBA" id="ARBA00022481"/>
    </source>
</evidence>
<name>A0A927FFR9_9BURK</name>
<evidence type="ECO:0000256" key="8">
    <source>
        <dbReference type="ARBA" id="ARBA00023136"/>
    </source>
</evidence>
<keyword evidence="3" id="KW-1003">Cell membrane</keyword>
<evidence type="ECO:0000256" key="6">
    <source>
        <dbReference type="ARBA" id="ARBA00022692"/>
    </source>
</evidence>
<evidence type="ECO:0000256" key="3">
    <source>
        <dbReference type="ARBA" id="ARBA00022475"/>
    </source>
</evidence>
<organism evidence="12 13">
    <name type="scientific">Limnohabitans radicicola</name>
    <dbReference type="NCBI Taxonomy" id="2771427"/>
    <lineage>
        <taxon>Bacteria</taxon>
        <taxon>Pseudomonadati</taxon>
        <taxon>Pseudomonadota</taxon>
        <taxon>Betaproteobacteria</taxon>
        <taxon>Burkholderiales</taxon>
        <taxon>Comamonadaceae</taxon>
        <taxon>Limnohabitans</taxon>
    </lineage>
</organism>
<keyword evidence="6" id="KW-0812">Transmembrane</keyword>
<comment type="subcellular location">
    <subcellularLocation>
        <location evidence="1">Cell inner membrane</location>
        <topology evidence="1">Single-pass membrane protein</topology>
    </subcellularLocation>
</comment>
<keyword evidence="13" id="KW-1185">Reference proteome</keyword>
<dbReference type="GO" id="GO:0005886">
    <property type="term" value="C:plasma membrane"/>
    <property type="evidence" value="ECO:0007669"/>
    <property type="project" value="UniProtKB-SubCell"/>
</dbReference>
<evidence type="ECO:0000256" key="5">
    <source>
        <dbReference type="ARBA" id="ARBA00022519"/>
    </source>
</evidence>
<dbReference type="GO" id="GO:0015628">
    <property type="term" value="P:protein secretion by the type II secretion system"/>
    <property type="evidence" value="ECO:0007669"/>
    <property type="project" value="InterPro"/>
</dbReference>
<dbReference type="Proteomes" id="UP000647424">
    <property type="component" value="Unassembled WGS sequence"/>
</dbReference>
<dbReference type="GO" id="GO:0015627">
    <property type="term" value="C:type II protein secretion system complex"/>
    <property type="evidence" value="ECO:0007669"/>
    <property type="project" value="InterPro"/>
</dbReference>
<comment type="caution">
    <text evidence="12">The sequence shown here is derived from an EMBL/GenBank/DDBJ whole genome shotgun (WGS) entry which is preliminary data.</text>
</comment>
<sequence>MNGKKPKAAGFTLLEALVVMALLGLMVSLAAPAMSALRQQHQLQAQAEGLLDSLVLARSEALRRQMRVSLCARASDTACHASGDWQLGWLVFADANDNAQLDAGDMLMEVHAAVPEAMQLTVTNTVKAYFSYGPEGRSATLNGAFMAATWRFCKPGLESGWQVVSNALGRPRLEKVSAPSCG</sequence>
<evidence type="ECO:0000313" key="12">
    <source>
        <dbReference type="EMBL" id="MBD8050619.1"/>
    </source>
</evidence>
<evidence type="ECO:0000256" key="2">
    <source>
        <dbReference type="ARBA" id="ARBA00021549"/>
    </source>
</evidence>
<evidence type="ECO:0000256" key="9">
    <source>
        <dbReference type="ARBA" id="ARBA00025772"/>
    </source>
</evidence>
<dbReference type="SUPFAM" id="SSF54523">
    <property type="entry name" value="Pili subunits"/>
    <property type="match status" value="1"/>
</dbReference>
<keyword evidence="8" id="KW-0472">Membrane</keyword>
<gene>
    <name evidence="12" type="ORF">IC609_08675</name>
</gene>
<dbReference type="EMBL" id="JACYFT010000002">
    <property type="protein sequence ID" value="MBD8050619.1"/>
    <property type="molecule type" value="Genomic_DNA"/>
</dbReference>
<protein>
    <recommendedName>
        <fullName evidence="2">Type II secretion system protein H</fullName>
    </recommendedName>
    <alternativeName>
        <fullName evidence="10">General secretion pathway protein H</fullName>
    </alternativeName>
</protein>
<dbReference type="Pfam" id="PF12019">
    <property type="entry name" value="GspH"/>
    <property type="match status" value="1"/>
</dbReference>